<reference evidence="2" key="1">
    <citation type="journal article" date="2012" name="Science">
        <title>Fermentation, hydrogen, and sulfur metabolism in multiple uncultivated bacterial phyla.</title>
        <authorList>
            <person name="Wrighton K.C."/>
            <person name="Thomas B.C."/>
            <person name="Sharon I."/>
            <person name="Miller C.S."/>
            <person name="Castelle C.J."/>
            <person name="VerBerkmoes N.C."/>
            <person name="Wilkins M.J."/>
            <person name="Hettich R.L."/>
            <person name="Lipton M.S."/>
            <person name="Williams K.H."/>
            <person name="Long P.E."/>
            <person name="Banfield J.F."/>
        </authorList>
    </citation>
    <scope>NUCLEOTIDE SEQUENCE [LARGE SCALE GENOMIC DNA]</scope>
</reference>
<accession>K1XWI3</accession>
<protein>
    <submittedName>
        <fullName evidence="2">Uncharacterized protein</fullName>
    </submittedName>
</protein>
<dbReference type="EMBL" id="AMFJ01036167">
    <property type="protein sequence ID" value="EKD24773.1"/>
    <property type="molecule type" value="Genomic_DNA"/>
</dbReference>
<comment type="caution">
    <text evidence="2">The sequence shown here is derived from an EMBL/GenBank/DDBJ whole genome shotgun (WGS) entry which is preliminary data.</text>
</comment>
<gene>
    <name evidence="2" type="ORF">ACD_80C00160G0002</name>
</gene>
<dbReference type="AlphaFoldDB" id="K1XWI3"/>
<sequence>MRKWIIIMIVSICAITGSVFADDCNLVAGQEIEWALKNYIQNFSWYQTVIPAAGFNQALINLKAYCCSQNSPNPCTQAEKDKLPKTRYPESAYFFDHLVDVTMRRLDGIASLAYNLKLDPTGKERREYITEVAKNPSGAQGKTLEDQYKKYRSWHIGTTKNLSTVVKIYDKNNIETLSLTDKYNTLCEIIKNIYEDTGVDNRKIIWWYGDKNSFFNGCKNMIQERIKRENAYVKMLMIQKSNQLFDETTKAYTKKHFVEEKLMGLRNIIANVKDAFKTIVQQAPASKMCSK</sequence>
<name>K1XWI3_9BACT</name>
<organism evidence="2">
    <name type="scientific">uncultured bacterium</name>
    <name type="common">gcode 4</name>
    <dbReference type="NCBI Taxonomy" id="1234023"/>
    <lineage>
        <taxon>Bacteria</taxon>
        <taxon>environmental samples</taxon>
    </lineage>
</organism>
<feature type="chain" id="PRO_5022878065" evidence="1">
    <location>
        <begin position="22"/>
        <end position="291"/>
    </location>
</feature>
<keyword evidence="1" id="KW-0732">Signal</keyword>
<evidence type="ECO:0000256" key="1">
    <source>
        <dbReference type="SAM" id="SignalP"/>
    </source>
</evidence>
<evidence type="ECO:0000313" key="2">
    <source>
        <dbReference type="EMBL" id="EKD24773.1"/>
    </source>
</evidence>
<feature type="signal peptide" evidence="1">
    <location>
        <begin position="1"/>
        <end position="21"/>
    </location>
</feature>
<proteinExistence type="predicted"/>